<evidence type="ECO:0000256" key="1">
    <source>
        <dbReference type="SAM" id="SignalP"/>
    </source>
</evidence>
<feature type="signal peptide" evidence="1">
    <location>
        <begin position="1"/>
        <end position="23"/>
    </location>
</feature>
<keyword evidence="1" id="KW-0732">Signal</keyword>
<dbReference type="Pfam" id="PF07589">
    <property type="entry name" value="PEP-CTERM"/>
    <property type="match status" value="1"/>
</dbReference>
<proteinExistence type="predicted"/>
<dbReference type="KEGG" id="smam:Mal15_36700"/>
<dbReference type="InterPro" id="IPR036415">
    <property type="entry name" value="Lamin_tail_dom_sf"/>
</dbReference>
<name>A0A5B9MIY2_9BACT</name>
<dbReference type="RefSeq" id="WP_167546880.1">
    <property type="nucleotide sequence ID" value="NZ_CP036264.1"/>
</dbReference>
<dbReference type="Proteomes" id="UP000321353">
    <property type="component" value="Chromosome"/>
</dbReference>
<dbReference type="SUPFAM" id="SSF74853">
    <property type="entry name" value="Lamin A/C globular tail domain"/>
    <property type="match status" value="1"/>
</dbReference>
<dbReference type="InterPro" id="IPR013424">
    <property type="entry name" value="Ice-binding_C"/>
</dbReference>
<keyword evidence="4" id="KW-1185">Reference proteome</keyword>
<gene>
    <name evidence="3" type="ORF">Mal15_36700</name>
</gene>
<protein>
    <recommendedName>
        <fullName evidence="2">LTD domain-containing protein</fullName>
    </recommendedName>
</protein>
<evidence type="ECO:0000313" key="4">
    <source>
        <dbReference type="Proteomes" id="UP000321353"/>
    </source>
</evidence>
<dbReference type="InterPro" id="IPR001322">
    <property type="entry name" value="Lamin_tail_dom"/>
</dbReference>
<dbReference type="PROSITE" id="PS51841">
    <property type="entry name" value="LTD"/>
    <property type="match status" value="1"/>
</dbReference>
<dbReference type="EMBL" id="CP036264">
    <property type="protein sequence ID" value="QEF99604.1"/>
    <property type="molecule type" value="Genomic_DNA"/>
</dbReference>
<reference evidence="3 4" key="1">
    <citation type="submission" date="2019-02" db="EMBL/GenBank/DDBJ databases">
        <title>Planctomycetal bacteria perform biofilm scaping via a novel small molecule.</title>
        <authorList>
            <person name="Jeske O."/>
            <person name="Boedeker C."/>
            <person name="Wiegand S."/>
            <person name="Breitling P."/>
            <person name="Kallscheuer N."/>
            <person name="Jogler M."/>
            <person name="Rohde M."/>
            <person name="Petersen J."/>
            <person name="Medema M.H."/>
            <person name="Surup F."/>
            <person name="Jogler C."/>
        </authorList>
    </citation>
    <scope>NUCLEOTIDE SEQUENCE [LARGE SCALE GENOMIC DNA]</scope>
    <source>
        <strain evidence="3 4">Mal15</strain>
    </source>
</reference>
<organism evidence="3 4">
    <name type="scientific">Stieleria maiorica</name>
    <dbReference type="NCBI Taxonomy" id="2795974"/>
    <lineage>
        <taxon>Bacteria</taxon>
        <taxon>Pseudomonadati</taxon>
        <taxon>Planctomycetota</taxon>
        <taxon>Planctomycetia</taxon>
        <taxon>Pirellulales</taxon>
        <taxon>Pirellulaceae</taxon>
        <taxon>Stieleria</taxon>
    </lineage>
</organism>
<evidence type="ECO:0000313" key="3">
    <source>
        <dbReference type="EMBL" id="QEF99604.1"/>
    </source>
</evidence>
<dbReference type="AlphaFoldDB" id="A0A5B9MIY2"/>
<evidence type="ECO:0000259" key="2">
    <source>
        <dbReference type="PROSITE" id="PS51841"/>
    </source>
</evidence>
<feature type="chain" id="PRO_5022994458" description="LTD domain-containing protein" evidence="1">
    <location>
        <begin position="24"/>
        <end position="240"/>
    </location>
</feature>
<sequence precursor="true">MFARSFQHLVFAAIVCSAAFAQAGVVITEVNYNPEGADENYEYIELYNASATSVDLSNYELTHSGNFEVFGSLSGQLAPGETIVLYNDNLGAFSNFSWSPPQPIRSLAVTDWRSLQPGLNPPSLTLAEITPADPANPYEFSMFDFDDTFGDGWPTPEVGKSIFLMDLTSYAPSNWATSDPLHGFALLDSENSGIGSPGYQLFPVPGPPTVPEPTSLAVFAVLGLGSVSVRRRRRRSGARV</sequence>
<dbReference type="Gene3D" id="2.60.40.1260">
    <property type="entry name" value="Lamin Tail domain"/>
    <property type="match status" value="1"/>
</dbReference>
<feature type="domain" description="LTD" evidence="2">
    <location>
        <begin position="17"/>
        <end position="133"/>
    </location>
</feature>
<accession>A0A5B9MIY2</accession>
<dbReference type="NCBIfam" id="TIGR02595">
    <property type="entry name" value="PEP_CTERM"/>
    <property type="match status" value="1"/>
</dbReference>
<dbReference type="Pfam" id="PF00932">
    <property type="entry name" value="LTD"/>
    <property type="match status" value="1"/>
</dbReference>